<accession>A0A1I1ILQ5</accession>
<dbReference type="EMBL" id="FOKV01000003">
    <property type="protein sequence ID" value="SFC34150.1"/>
    <property type="molecule type" value="Genomic_DNA"/>
</dbReference>
<keyword evidence="1" id="KW-1133">Transmembrane helix</keyword>
<keyword evidence="3" id="KW-1185">Reference proteome</keyword>
<dbReference type="InterPro" id="IPR016024">
    <property type="entry name" value="ARM-type_fold"/>
</dbReference>
<sequence>MAVVFSIDLQWIFGYFPDDLPFVIMVNIMMTIIFFVFAVLFVGFIILLRLYKIFRNRKKEEQRLLLEDILNNFLFDEEFDSENELRKFRNEHLNTPLEIKITIKEILLFHSNIKGESATQLRDLFLQWNLDEFCKKQLAARAWYSKSRALFSLSEMLILVELEKIRPLLNHRQDEVRQQAQLYFIKLAENDPLEFLDHLDKPLTLWEEIFIEDALKNEYHGKIPDFSKLLQASQNSVVEFGIRMIAKFNQFENISELLPLLDHNSEEVRCEAVRSLSALEHQEVIDTLISIFGKETNLVKKTILDAIKHLGSYNDLIMLKDKIQDHEWDLKIKYYGIAQNFLPEQRQEIYNQYEKEKALLL</sequence>
<keyword evidence="1" id="KW-0472">Membrane</keyword>
<organism evidence="2 3">
    <name type="scientific">Zunongwangia mangrovi</name>
    <dbReference type="NCBI Taxonomy" id="1334022"/>
    <lineage>
        <taxon>Bacteria</taxon>
        <taxon>Pseudomonadati</taxon>
        <taxon>Bacteroidota</taxon>
        <taxon>Flavobacteriia</taxon>
        <taxon>Flavobacteriales</taxon>
        <taxon>Flavobacteriaceae</taxon>
        <taxon>Zunongwangia</taxon>
    </lineage>
</organism>
<dbReference type="Gene3D" id="1.25.10.10">
    <property type="entry name" value="Leucine-rich Repeat Variant"/>
    <property type="match status" value="1"/>
</dbReference>
<evidence type="ECO:0000256" key="1">
    <source>
        <dbReference type="SAM" id="Phobius"/>
    </source>
</evidence>
<reference evidence="3" key="1">
    <citation type="submission" date="2016-10" db="EMBL/GenBank/DDBJ databases">
        <authorList>
            <person name="Varghese N."/>
            <person name="Submissions S."/>
        </authorList>
    </citation>
    <scope>NUCLEOTIDE SEQUENCE [LARGE SCALE GENOMIC DNA]</scope>
    <source>
        <strain evidence="3">DSM 24499</strain>
    </source>
</reference>
<keyword evidence="1" id="KW-0812">Transmembrane</keyword>
<dbReference type="SUPFAM" id="SSF48371">
    <property type="entry name" value="ARM repeat"/>
    <property type="match status" value="1"/>
</dbReference>
<feature type="transmembrane region" description="Helical" evidence="1">
    <location>
        <begin position="20"/>
        <end position="48"/>
    </location>
</feature>
<protein>
    <submittedName>
        <fullName evidence="2">HEAT repeat-containing protein</fullName>
    </submittedName>
</protein>
<dbReference type="RefSeq" id="WP_092542285.1">
    <property type="nucleotide sequence ID" value="NZ_FOKV01000003.1"/>
</dbReference>
<dbReference type="OrthoDB" id="1410183at2"/>
<evidence type="ECO:0000313" key="3">
    <source>
        <dbReference type="Proteomes" id="UP000199438"/>
    </source>
</evidence>
<dbReference type="InterPro" id="IPR011989">
    <property type="entry name" value="ARM-like"/>
</dbReference>
<dbReference type="Proteomes" id="UP000199438">
    <property type="component" value="Unassembled WGS sequence"/>
</dbReference>
<gene>
    <name evidence="2" type="ORF">SAMN04487907_103399</name>
</gene>
<name>A0A1I1ILQ5_9FLAO</name>
<evidence type="ECO:0000313" key="2">
    <source>
        <dbReference type="EMBL" id="SFC34150.1"/>
    </source>
</evidence>
<dbReference type="Pfam" id="PF13646">
    <property type="entry name" value="HEAT_2"/>
    <property type="match status" value="1"/>
</dbReference>
<proteinExistence type="predicted"/>
<dbReference type="AlphaFoldDB" id="A0A1I1ILQ5"/>
<dbReference type="STRING" id="1334022.SAMN04487907_103399"/>